<evidence type="ECO:0000256" key="1">
    <source>
        <dbReference type="SAM" id="MobiDB-lite"/>
    </source>
</evidence>
<dbReference type="EMBL" id="BAAAID010000034">
    <property type="protein sequence ID" value="GAA0938748.1"/>
    <property type="molecule type" value="Genomic_DNA"/>
</dbReference>
<evidence type="ECO:0000259" key="2">
    <source>
        <dbReference type="Pfam" id="PF09664"/>
    </source>
</evidence>
<feature type="region of interest" description="Disordered" evidence="1">
    <location>
        <begin position="106"/>
        <end position="144"/>
    </location>
</feature>
<sequence length="144" mass="15154">MVRISALRGACQVALALSGVVGNPAVLQAAEAELGPACLPLICTEGIPSAACHRLAAAAREAGCALRRRADFYWTGLRNSSDALRRQSARPWRMTARAYQEALAEGDTVPLKGSTAPSPWEPALADFADAATANRDGTSRDPNH</sequence>
<gene>
    <name evidence="3" type="ORF">GCM10009575_051910</name>
</gene>
<reference evidence="3 4" key="1">
    <citation type="journal article" date="2019" name="Int. J. Syst. Evol. Microbiol.">
        <title>The Global Catalogue of Microorganisms (GCM) 10K type strain sequencing project: providing services to taxonomists for standard genome sequencing and annotation.</title>
        <authorList>
            <consortium name="The Broad Institute Genomics Platform"/>
            <consortium name="The Broad Institute Genome Sequencing Center for Infectious Disease"/>
            <person name="Wu L."/>
            <person name="Ma J."/>
        </authorList>
    </citation>
    <scope>NUCLEOTIDE SEQUENCE [LARGE SCALE GENOMIC DNA]</scope>
    <source>
        <strain evidence="3 4">JCM 11444</strain>
    </source>
</reference>
<name>A0ABN1Q7L1_9ACTN</name>
<evidence type="ECO:0000313" key="3">
    <source>
        <dbReference type="EMBL" id="GAA0938748.1"/>
    </source>
</evidence>
<comment type="caution">
    <text evidence="3">The sequence shown here is derived from an EMBL/GenBank/DDBJ whole genome shotgun (WGS) entry which is preliminary data.</text>
</comment>
<feature type="domain" description="DUF2399" evidence="2">
    <location>
        <begin position="20"/>
        <end position="127"/>
    </location>
</feature>
<dbReference type="Proteomes" id="UP001500418">
    <property type="component" value="Unassembled WGS sequence"/>
</dbReference>
<accession>A0ABN1Q7L1</accession>
<organism evidence="3 4">
    <name type="scientific">Streptomyces rhizosphaericus</name>
    <dbReference type="NCBI Taxonomy" id="114699"/>
    <lineage>
        <taxon>Bacteria</taxon>
        <taxon>Bacillati</taxon>
        <taxon>Actinomycetota</taxon>
        <taxon>Actinomycetes</taxon>
        <taxon>Kitasatosporales</taxon>
        <taxon>Streptomycetaceae</taxon>
        <taxon>Streptomyces</taxon>
        <taxon>Streptomyces violaceusniger group</taxon>
    </lineage>
</organism>
<dbReference type="InterPro" id="IPR024465">
    <property type="entry name" value="DUF2399"/>
</dbReference>
<evidence type="ECO:0000313" key="4">
    <source>
        <dbReference type="Proteomes" id="UP001500418"/>
    </source>
</evidence>
<dbReference type="Pfam" id="PF09664">
    <property type="entry name" value="DUF2399"/>
    <property type="match status" value="1"/>
</dbReference>
<keyword evidence="4" id="KW-1185">Reference proteome</keyword>
<feature type="compositionally biased region" description="Low complexity" evidence="1">
    <location>
        <begin position="123"/>
        <end position="136"/>
    </location>
</feature>
<proteinExistence type="predicted"/>
<protein>
    <recommendedName>
        <fullName evidence="2">DUF2399 domain-containing protein</fullName>
    </recommendedName>
</protein>